<dbReference type="InterPro" id="IPR052336">
    <property type="entry name" value="MlaD_Phospholipid_Transporter"/>
</dbReference>
<dbReference type="PANTHER" id="PTHR33371">
    <property type="entry name" value="INTERMEMBRANE PHOSPHOLIPID TRANSPORT SYSTEM BINDING PROTEIN MLAD-RELATED"/>
    <property type="match status" value="1"/>
</dbReference>
<keyword evidence="2" id="KW-0732">Signal</keyword>
<evidence type="ECO:0000313" key="5">
    <source>
        <dbReference type="Proteomes" id="UP000062973"/>
    </source>
</evidence>
<accession>A0A076MKB1</accession>
<evidence type="ECO:0000256" key="1">
    <source>
        <dbReference type="SAM" id="MobiDB-lite"/>
    </source>
</evidence>
<feature type="compositionally biased region" description="Low complexity" evidence="1">
    <location>
        <begin position="407"/>
        <end position="423"/>
    </location>
</feature>
<dbReference type="EMBL" id="CP009110">
    <property type="protein sequence ID" value="AIJ21303.1"/>
    <property type="molecule type" value="Genomic_DNA"/>
</dbReference>
<feature type="signal peptide" evidence="2">
    <location>
        <begin position="1"/>
        <end position="20"/>
    </location>
</feature>
<keyword evidence="5" id="KW-1185">Reference proteome</keyword>
<evidence type="ECO:0000259" key="3">
    <source>
        <dbReference type="Pfam" id="PF02470"/>
    </source>
</evidence>
<dbReference type="GO" id="GO:0005548">
    <property type="term" value="F:phospholipid transporter activity"/>
    <property type="evidence" value="ECO:0007669"/>
    <property type="project" value="TreeGrafter"/>
</dbReference>
<dbReference type="eggNOG" id="COG1463">
    <property type="taxonomic scope" value="Bacteria"/>
</dbReference>
<proteinExistence type="predicted"/>
<dbReference type="Proteomes" id="UP000062973">
    <property type="component" value="Chromosome"/>
</dbReference>
<dbReference type="InterPro" id="IPR003399">
    <property type="entry name" value="Mce/MlaD"/>
</dbReference>
<evidence type="ECO:0000256" key="2">
    <source>
        <dbReference type="SAM" id="SignalP"/>
    </source>
</evidence>
<dbReference type="RefSeq" id="WP_017987169.1">
    <property type="nucleotide sequence ID" value="NZ_AQUL01000001.1"/>
</dbReference>
<sequence>MKTNKARRAVGALVTTLAVAATCVGASQPDSGSSTVVGYFTDASPLDPGSQVRASGVQVGTVDSIQLDSGRAKVTMTLDRAVLPLHRDAKLTIKPVSLLGERFIDVDAGSPTQPYLSPAIVPVTQTSSAVTLQQVIDTFDDPTSTSLAVVLSSLGEGFRDAGPQAAQAISALAPAMIQTKSLGDLLRGQNQQLGELVDRVQPVADALASNDGKVLDDLVGSTQTTLSTLAVNQQGLDQTLAELPSTLTQARQTLQNLTGVAAPATPTLQSIRPITGNLDQISGELDQFADAADPALASLQPVLTHADALLREAAPVVANLAAAGPNLAGTAANLRPVGDQLLNQHLDDLMAFVRKWSLSTNGRDALGHYFRGVIHVTPNVAKDLVAGALAQFGPGKPAGAAPPPLVPNSGGLSQLLPGLLGNGAQPAGTPAGGDPGNATGLTETQEQSLLGQLLGGV</sequence>
<feature type="domain" description="Mce/MlaD" evidence="3">
    <location>
        <begin position="34"/>
        <end position="109"/>
    </location>
</feature>
<evidence type="ECO:0000313" key="4">
    <source>
        <dbReference type="EMBL" id="AIJ21303.1"/>
    </source>
</evidence>
<reference evidence="4 5" key="1">
    <citation type="submission" date="2014-07" db="EMBL/GenBank/DDBJ databases">
        <title>Whole Genome Sequence of the Amycolatopsis methanolica 239.</title>
        <authorList>
            <person name="Tang B."/>
        </authorList>
    </citation>
    <scope>NUCLEOTIDE SEQUENCE [LARGE SCALE GENOMIC DNA]</scope>
    <source>
        <strain evidence="4 5">239</strain>
    </source>
</reference>
<dbReference type="GO" id="GO:0005543">
    <property type="term" value="F:phospholipid binding"/>
    <property type="evidence" value="ECO:0007669"/>
    <property type="project" value="TreeGrafter"/>
</dbReference>
<dbReference type="PANTHER" id="PTHR33371:SF4">
    <property type="entry name" value="INTERMEMBRANE PHOSPHOLIPID TRANSPORT SYSTEM BINDING PROTEIN MLAD"/>
    <property type="match status" value="1"/>
</dbReference>
<dbReference type="PATRIC" id="fig|1068978.7.peg.1276"/>
<dbReference type="AlphaFoldDB" id="A0A076MKB1"/>
<organism evidence="4 5">
    <name type="scientific">Amycolatopsis methanolica 239</name>
    <dbReference type="NCBI Taxonomy" id="1068978"/>
    <lineage>
        <taxon>Bacteria</taxon>
        <taxon>Bacillati</taxon>
        <taxon>Actinomycetota</taxon>
        <taxon>Actinomycetes</taxon>
        <taxon>Pseudonocardiales</taxon>
        <taxon>Pseudonocardiaceae</taxon>
        <taxon>Amycolatopsis</taxon>
        <taxon>Amycolatopsis methanolica group</taxon>
    </lineage>
</organism>
<protein>
    <submittedName>
        <fullName evidence="4">Mammalian cell entry related domain protein</fullName>
    </submittedName>
</protein>
<dbReference type="KEGG" id="amq:AMETH_1211"/>
<gene>
    <name evidence="4" type="ORF">AMETH_1211</name>
</gene>
<dbReference type="OrthoDB" id="5242119at2"/>
<feature type="region of interest" description="Disordered" evidence="1">
    <location>
        <begin position="400"/>
        <end position="441"/>
    </location>
</feature>
<dbReference type="STRING" id="1068978.AMETH_1211"/>
<dbReference type="Pfam" id="PF02470">
    <property type="entry name" value="MlaD"/>
    <property type="match status" value="1"/>
</dbReference>
<name>A0A076MKB1_AMYME</name>
<feature type="chain" id="PRO_5039352501" evidence="2">
    <location>
        <begin position="21"/>
        <end position="457"/>
    </location>
</feature>
<dbReference type="HOGENOM" id="CLU_599417_0_0_11"/>